<keyword evidence="2" id="KW-0732">Signal</keyword>
<dbReference type="AlphaFoldDB" id="A0A7C9BGX6"/>
<proteinExistence type="predicted"/>
<evidence type="ECO:0000259" key="3">
    <source>
        <dbReference type="Pfam" id="PF13349"/>
    </source>
</evidence>
<reference evidence="4 5" key="1">
    <citation type="submission" date="2019-10" db="EMBL/GenBank/DDBJ databases">
        <title>Draft Genome Sequence of Cytophagaceae sp. SJW1-29.</title>
        <authorList>
            <person name="Choi A."/>
        </authorList>
    </citation>
    <scope>NUCLEOTIDE SEQUENCE [LARGE SCALE GENOMIC DNA]</scope>
    <source>
        <strain evidence="4 5">SJW1-29</strain>
    </source>
</reference>
<protein>
    <submittedName>
        <fullName evidence="4">DUF4097 family beta strand repeat protein</fullName>
    </submittedName>
</protein>
<gene>
    <name evidence="4" type="ORF">GBK04_20365</name>
</gene>
<name>A0A7C9BGX6_9BACT</name>
<feature type="region of interest" description="Disordered" evidence="1">
    <location>
        <begin position="68"/>
        <end position="91"/>
    </location>
</feature>
<evidence type="ECO:0000313" key="4">
    <source>
        <dbReference type="EMBL" id="MPR35640.1"/>
    </source>
</evidence>
<feature type="domain" description="DUF4097" evidence="3">
    <location>
        <begin position="139"/>
        <end position="250"/>
    </location>
</feature>
<comment type="caution">
    <text evidence="4">The sequence shown here is derived from an EMBL/GenBank/DDBJ whole genome shotgun (WGS) entry which is preliminary data.</text>
</comment>
<organism evidence="4 5">
    <name type="scientific">Salmonirosea aquatica</name>
    <dbReference type="NCBI Taxonomy" id="2654236"/>
    <lineage>
        <taxon>Bacteria</taxon>
        <taxon>Pseudomonadati</taxon>
        <taxon>Bacteroidota</taxon>
        <taxon>Cytophagia</taxon>
        <taxon>Cytophagales</taxon>
        <taxon>Spirosomataceae</taxon>
        <taxon>Salmonirosea</taxon>
    </lineage>
</organism>
<feature type="chain" id="PRO_5028928267" evidence="2">
    <location>
        <begin position="22"/>
        <end position="282"/>
    </location>
</feature>
<feature type="signal peptide" evidence="2">
    <location>
        <begin position="1"/>
        <end position="21"/>
    </location>
</feature>
<dbReference type="RefSeq" id="WP_152762873.1">
    <property type="nucleotide sequence ID" value="NZ_WHLY01000002.1"/>
</dbReference>
<dbReference type="Pfam" id="PF13349">
    <property type="entry name" value="DUF4097"/>
    <property type="match status" value="1"/>
</dbReference>
<evidence type="ECO:0000313" key="5">
    <source>
        <dbReference type="Proteomes" id="UP000479293"/>
    </source>
</evidence>
<evidence type="ECO:0000256" key="1">
    <source>
        <dbReference type="SAM" id="MobiDB-lite"/>
    </source>
</evidence>
<dbReference type="InterPro" id="IPR025164">
    <property type="entry name" value="Toastrack_DUF4097"/>
</dbReference>
<evidence type="ECO:0000256" key="2">
    <source>
        <dbReference type="SAM" id="SignalP"/>
    </source>
</evidence>
<keyword evidence="5" id="KW-1185">Reference proteome</keyword>
<dbReference type="Proteomes" id="UP000479293">
    <property type="component" value="Unassembled WGS sequence"/>
</dbReference>
<dbReference type="EMBL" id="WHLY01000002">
    <property type="protein sequence ID" value="MPR35640.1"/>
    <property type="molecule type" value="Genomic_DNA"/>
</dbReference>
<sequence length="282" mass="30356">MKNIVITFLLVFLSGTLPLFAQTAAKEELTVPLSDPNKPGTLEVGLVNGSITVVGYSGKEVQIEAMSGAKAGSEGKMKDKPSGEAQSSGMRRITPNTSFELAAEERNNTVKITSNSIMHPVNLTIRVPQKFSLKVSTVNEGAIKVENVNGELEVKNINGPIDLINVSGSAVANTINGDIKVNFRELNATAPMAFSTLNGRIDVTFPTAAKASFKMKSDRGDIFSDFDMDIDKSQPQATRSSQSGMYRVTIENWVYGKINGGGPEIMMKSMQGNIYVRKAGSR</sequence>
<accession>A0A7C9BGX6</accession>
<feature type="compositionally biased region" description="Basic and acidic residues" evidence="1">
    <location>
        <begin position="73"/>
        <end position="82"/>
    </location>
</feature>